<organism evidence="1 2">
    <name type="scientific">Zymomonas mobilis</name>
    <dbReference type="NCBI Taxonomy" id="542"/>
    <lineage>
        <taxon>Bacteria</taxon>
        <taxon>Pseudomonadati</taxon>
        <taxon>Pseudomonadota</taxon>
        <taxon>Alphaproteobacteria</taxon>
        <taxon>Sphingomonadales</taxon>
        <taxon>Zymomonadaceae</taxon>
        <taxon>Zymomonas</taxon>
    </lineage>
</organism>
<dbReference type="Gene3D" id="3.40.1530.20">
    <property type="entry name" value="Protein of unknown function (DUF1491)"/>
    <property type="match status" value="1"/>
</dbReference>
<protein>
    <recommendedName>
        <fullName evidence="3">DUF1491 domain-containing protein</fullName>
    </recommendedName>
</protein>
<reference evidence="1 2" key="1">
    <citation type="submission" date="2019-06" db="EMBL/GenBank/DDBJ databases">
        <title>Genome sequencing of Zymomonas mobilis strains for genetic engineering and biofuel applications.</title>
        <authorList>
            <person name="Teravest M."/>
        </authorList>
    </citation>
    <scope>NUCLEOTIDE SEQUENCE [LARGE SCALE GENOMIC DNA]</scope>
    <source>
        <strain evidence="1 2">AN0101</strain>
    </source>
</reference>
<gene>
    <name evidence="1" type="ORF">FBY58_0113</name>
</gene>
<sequence>MTEPRLVTHILVKALLRQMDSAGQSMMVLKKGDAEAGGLILVITEQGRPLHLLERVFLPEGHYGWGRSVPSEGANEEGFTRYLEKRQRFDPDIWIIELEGLQSEALALSLLR</sequence>
<name>A0A542VZ19_ZYMMB</name>
<comment type="caution">
    <text evidence="1">The sequence shown here is derived from an EMBL/GenBank/DDBJ whole genome shotgun (WGS) entry which is preliminary data.</text>
</comment>
<dbReference type="OrthoDB" id="9809136at2"/>
<dbReference type="AlphaFoldDB" id="A0A542VZ19"/>
<evidence type="ECO:0000313" key="2">
    <source>
        <dbReference type="Proteomes" id="UP000316887"/>
    </source>
</evidence>
<dbReference type="InterPro" id="IPR009964">
    <property type="entry name" value="DUF1491"/>
</dbReference>
<dbReference type="Proteomes" id="UP000316887">
    <property type="component" value="Unassembled WGS sequence"/>
</dbReference>
<proteinExistence type="predicted"/>
<dbReference type="EMBL" id="VFOF01000001">
    <property type="protein sequence ID" value="TQL16577.1"/>
    <property type="molecule type" value="Genomic_DNA"/>
</dbReference>
<evidence type="ECO:0000313" key="1">
    <source>
        <dbReference type="EMBL" id="TQL16577.1"/>
    </source>
</evidence>
<dbReference type="RefSeq" id="WP_141918918.1">
    <property type="nucleotide sequence ID" value="NZ_VFOF01000001.1"/>
</dbReference>
<accession>A0A542VZ19</accession>
<dbReference type="Pfam" id="PF07372">
    <property type="entry name" value="DUF1491"/>
    <property type="match status" value="1"/>
</dbReference>
<evidence type="ECO:0008006" key="3">
    <source>
        <dbReference type="Google" id="ProtNLM"/>
    </source>
</evidence>